<name>A0A7L4YRH6_9ACTN</name>
<dbReference type="OrthoDB" id="3181812at2"/>
<keyword evidence="2" id="KW-0805">Transcription regulation</keyword>
<accession>A0A7L4YRH6</accession>
<dbReference type="InterPro" id="IPR036390">
    <property type="entry name" value="WH_DNA-bd_sf"/>
</dbReference>
<dbReference type="EMBL" id="CP047156">
    <property type="protein sequence ID" value="QHC01379.1"/>
    <property type="molecule type" value="Genomic_DNA"/>
</dbReference>
<dbReference type="GO" id="GO:0003677">
    <property type="term" value="F:DNA binding"/>
    <property type="evidence" value="ECO:0007669"/>
    <property type="project" value="UniProtKB-KW"/>
</dbReference>
<dbReference type="PANTHER" id="PTHR30346:SF28">
    <property type="entry name" value="HTH-TYPE TRANSCRIPTIONAL REGULATOR CYNR"/>
    <property type="match status" value="1"/>
</dbReference>
<dbReference type="InterPro" id="IPR000847">
    <property type="entry name" value="LysR_HTH_N"/>
</dbReference>
<gene>
    <name evidence="6" type="ORF">EK0264_14510</name>
</gene>
<reference evidence="6 7" key="1">
    <citation type="journal article" date="2018" name="Int. J. Syst. Evol. Microbiol.">
        <title>Epidermidibacterium keratini gen. nov., sp. nov., a member of the family Sporichthyaceae, isolated from keratin epidermis.</title>
        <authorList>
            <person name="Lee D.G."/>
            <person name="Trujillo M.E."/>
            <person name="Kang S."/>
            <person name="Nam J.J."/>
            <person name="Kim Y.J."/>
        </authorList>
    </citation>
    <scope>NUCLEOTIDE SEQUENCE [LARGE SCALE GENOMIC DNA]</scope>
    <source>
        <strain evidence="6 7">EPI-7</strain>
    </source>
</reference>
<dbReference type="PROSITE" id="PS50931">
    <property type="entry name" value="HTH_LYSR"/>
    <property type="match status" value="1"/>
</dbReference>
<dbReference type="KEGG" id="eke:EK0264_14510"/>
<proteinExistence type="inferred from homology"/>
<protein>
    <submittedName>
        <fullName evidence="6">LysR family transcriptional regulator</fullName>
    </submittedName>
</protein>
<evidence type="ECO:0000259" key="5">
    <source>
        <dbReference type="PROSITE" id="PS50931"/>
    </source>
</evidence>
<dbReference type="SUPFAM" id="SSF53850">
    <property type="entry name" value="Periplasmic binding protein-like II"/>
    <property type="match status" value="1"/>
</dbReference>
<evidence type="ECO:0000256" key="3">
    <source>
        <dbReference type="ARBA" id="ARBA00023125"/>
    </source>
</evidence>
<keyword evidence="3" id="KW-0238">DNA-binding</keyword>
<evidence type="ECO:0000313" key="7">
    <source>
        <dbReference type="Proteomes" id="UP000463857"/>
    </source>
</evidence>
<evidence type="ECO:0000256" key="2">
    <source>
        <dbReference type="ARBA" id="ARBA00023015"/>
    </source>
</evidence>
<dbReference type="Pfam" id="PF00126">
    <property type="entry name" value="HTH_1"/>
    <property type="match status" value="1"/>
</dbReference>
<dbReference type="GO" id="GO:0032993">
    <property type="term" value="C:protein-DNA complex"/>
    <property type="evidence" value="ECO:0007669"/>
    <property type="project" value="TreeGrafter"/>
</dbReference>
<comment type="similarity">
    <text evidence="1">Belongs to the LysR transcriptional regulatory family.</text>
</comment>
<dbReference type="PANTHER" id="PTHR30346">
    <property type="entry name" value="TRANSCRIPTIONAL DUAL REGULATOR HCAR-RELATED"/>
    <property type="match status" value="1"/>
</dbReference>
<feature type="domain" description="HTH lysR-type" evidence="5">
    <location>
        <begin position="1"/>
        <end position="58"/>
    </location>
</feature>
<dbReference type="FunFam" id="1.10.10.10:FF:000001">
    <property type="entry name" value="LysR family transcriptional regulator"/>
    <property type="match status" value="1"/>
</dbReference>
<dbReference type="Pfam" id="PF03466">
    <property type="entry name" value="LysR_substrate"/>
    <property type="match status" value="1"/>
</dbReference>
<dbReference type="GO" id="GO:0003700">
    <property type="term" value="F:DNA-binding transcription factor activity"/>
    <property type="evidence" value="ECO:0007669"/>
    <property type="project" value="InterPro"/>
</dbReference>
<dbReference type="PRINTS" id="PR00039">
    <property type="entry name" value="HTHLYSR"/>
</dbReference>
<dbReference type="InterPro" id="IPR036388">
    <property type="entry name" value="WH-like_DNA-bd_sf"/>
</dbReference>
<keyword evidence="7" id="KW-1185">Reference proteome</keyword>
<dbReference type="AlphaFoldDB" id="A0A7L4YRH6"/>
<dbReference type="CDD" id="cd05466">
    <property type="entry name" value="PBP2_LTTR_substrate"/>
    <property type="match status" value="1"/>
</dbReference>
<sequence length="312" mass="34204">MNLREIAYFLAVVEEGSISRAAVRLHLTQPPLSLAIAKLERELDVTLLIRTYRGIEPTEAGHYLVGAGRRLLNEAERIEDRLRALGAGRAGRVRIATGPIMTWDYLPPRLAELNAQAPDVEVELVDPPSFAIAELVRRGEVDLGIAATADVTRIAHRERGELRIEPIAQMGLYVGVPRALADRDLPLPLTDLADQTWLLPQGTPEYPGVDVIAEDAWRAAGMPPPRVRWVATPQTAVPLVAAGMGISLLPQSFQNERNGVYTVQSDPPVRPLTVAAIWTPMSDGDALVQRMLAILRDDRRPRYALPPSAGSR</sequence>
<dbReference type="SUPFAM" id="SSF46785">
    <property type="entry name" value="Winged helix' DNA-binding domain"/>
    <property type="match status" value="1"/>
</dbReference>
<evidence type="ECO:0000313" key="6">
    <source>
        <dbReference type="EMBL" id="QHC01379.1"/>
    </source>
</evidence>
<evidence type="ECO:0000256" key="1">
    <source>
        <dbReference type="ARBA" id="ARBA00009437"/>
    </source>
</evidence>
<dbReference type="InterPro" id="IPR005119">
    <property type="entry name" value="LysR_subst-bd"/>
</dbReference>
<organism evidence="6 7">
    <name type="scientific">Epidermidibacterium keratini</name>
    <dbReference type="NCBI Taxonomy" id="1891644"/>
    <lineage>
        <taxon>Bacteria</taxon>
        <taxon>Bacillati</taxon>
        <taxon>Actinomycetota</taxon>
        <taxon>Actinomycetes</taxon>
        <taxon>Sporichthyales</taxon>
        <taxon>Sporichthyaceae</taxon>
        <taxon>Epidermidibacterium</taxon>
    </lineage>
</organism>
<dbReference type="RefSeq" id="WP_159546516.1">
    <property type="nucleotide sequence ID" value="NZ_CP047156.1"/>
</dbReference>
<evidence type="ECO:0000256" key="4">
    <source>
        <dbReference type="ARBA" id="ARBA00023163"/>
    </source>
</evidence>
<dbReference type="InParanoid" id="A0A7L4YRH6"/>
<keyword evidence="4" id="KW-0804">Transcription</keyword>
<dbReference type="Gene3D" id="3.40.190.290">
    <property type="match status" value="1"/>
</dbReference>
<dbReference type="Proteomes" id="UP000463857">
    <property type="component" value="Chromosome"/>
</dbReference>
<dbReference type="Gene3D" id="1.10.10.10">
    <property type="entry name" value="Winged helix-like DNA-binding domain superfamily/Winged helix DNA-binding domain"/>
    <property type="match status" value="1"/>
</dbReference>